<protein>
    <recommendedName>
        <fullName evidence="1">DUF1618 domain-containing protein</fullName>
    </recommendedName>
</protein>
<reference evidence="2" key="1">
    <citation type="journal article" date="2009" name="Rice">
        <title>De Novo Next Generation Sequencing of Plant Genomes.</title>
        <authorList>
            <person name="Rounsley S."/>
            <person name="Marri P.R."/>
            <person name="Yu Y."/>
            <person name="He R."/>
            <person name="Sisneros N."/>
            <person name="Goicoechea J.L."/>
            <person name="Lee S.J."/>
            <person name="Angelova A."/>
            <person name="Kudrna D."/>
            <person name="Luo M."/>
            <person name="Affourtit J."/>
            <person name="Desany B."/>
            <person name="Knight J."/>
            <person name="Niazi F."/>
            <person name="Egholm M."/>
            <person name="Wing R.A."/>
        </authorList>
    </citation>
    <scope>NUCLEOTIDE SEQUENCE [LARGE SCALE GENOMIC DNA]</scope>
    <source>
        <strain evidence="2">cv. IRGC 105608</strain>
    </source>
</reference>
<evidence type="ECO:0000313" key="3">
    <source>
        <dbReference type="Proteomes" id="UP000026960"/>
    </source>
</evidence>
<dbReference type="Pfam" id="PF07762">
    <property type="entry name" value="DUF1618"/>
    <property type="match status" value="1"/>
</dbReference>
<dbReference type="HOGENOM" id="CLU_028502_1_1_1"/>
<dbReference type="PaxDb" id="65489-OBART01G05330.1"/>
<dbReference type="Proteomes" id="UP000026960">
    <property type="component" value="Chromosome 1"/>
</dbReference>
<organism evidence="2">
    <name type="scientific">Oryza barthii</name>
    <dbReference type="NCBI Taxonomy" id="65489"/>
    <lineage>
        <taxon>Eukaryota</taxon>
        <taxon>Viridiplantae</taxon>
        <taxon>Streptophyta</taxon>
        <taxon>Embryophyta</taxon>
        <taxon>Tracheophyta</taxon>
        <taxon>Spermatophyta</taxon>
        <taxon>Magnoliopsida</taxon>
        <taxon>Liliopsida</taxon>
        <taxon>Poales</taxon>
        <taxon>Poaceae</taxon>
        <taxon>BOP clade</taxon>
        <taxon>Oryzoideae</taxon>
        <taxon>Oryzeae</taxon>
        <taxon>Oryzinae</taxon>
        <taxon>Oryza</taxon>
    </lineage>
</organism>
<dbReference type="PANTHER" id="PTHR33086:SF62">
    <property type="entry name" value="OS01G0182100 PROTEIN"/>
    <property type="match status" value="1"/>
</dbReference>
<proteinExistence type="predicted"/>
<feature type="domain" description="DUF1618" evidence="1">
    <location>
        <begin position="228"/>
        <end position="359"/>
    </location>
</feature>
<dbReference type="Gramene" id="OBART01G05330.1">
    <property type="protein sequence ID" value="OBART01G05330.1"/>
    <property type="gene ID" value="OBART01G05330"/>
</dbReference>
<evidence type="ECO:0000259" key="1">
    <source>
        <dbReference type="Pfam" id="PF07762"/>
    </source>
</evidence>
<evidence type="ECO:0000313" key="2">
    <source>
        <dbReference type="EnsemblPlants" id="OBART01G05330.1"/>
    </source>
</evidence>
<dbReference type="AlphaFoldDB" id="A0A0D3EKD1"/>
<dbReference type="STRING" id="65489.A0A0D3EKD1"/>
<reference evidence="2" key="2">
    <citation type="submission" date="2015-03" db="UniProtKB">
        <authorList>
            <consortium name="EnsemblPlants"/>
        </authorList>
    </citation>
    <scope>IDENTIFICATION</scope>
</reference>
<accession>A0A0D3EKD1</accession>
<dbReference type="EnsemblPlants" id="OBART01G05330.1">
    <property type="protein sequence ID" value="OBART01G05330.1"/>
    <property type="gene ID" value="OBART01G05330"/>
</dbReference>
<sequence>MANPRPPYVLLERVVFFGGRELPDGTWKDAAGIVIGWSRARLLSRREAMEAMEPHPFLADPPQVSSLRMMSPTPAHAQQLGSIRDGDIASTHKGIVVIYAGFYRPGCSDDLGGCYLLYDAPTNALTAIPPLPDSPRFPTLLHLGRTAVLVDDSRSADDYILADIVTNSGLGLPEATIFAWSSLTMKKSGGEWVKSSIPRLPLPAHLCGPKHLFQIDLAFSLDSGRICWVDLLQGILFCDRILAPDGPKLGFIPLPTGYCIDVHHRLRHQMMPLARRSMACVSGAVKFVALVGLEDIHCPPNEVMLKTWVLSPDFKEWKEDSRSLSVEEMWASESFKQMGLPCVVPVSPVLSLTQDGVMYTILNVIEQVPAQVDEFGIVVVDDDLVPIANYMIRFDIRRNKVLSSTKISQHGELQWLIPNLIATDFTAYLQDHQRAEEAGKVGASAKGKRKQMEYY</sequence>
<dbReference type="eggNOG" id="ENOG502R3CI">
    <property type="taxonomic scope" value="Eukaryota"/>
</dbReference>
<dbReference type="PANTHER" id="PTHR33086">
    <property type="entry name" value="OS05G0468200 PROTEIN-RELATED"/>
    <property type="match status" value="1"/>
</dbReference>
<keyword evidence="3" id="KW-1185">Reference proteome</keyword>
<name>A0A0D3EKD1_9ORYZ</name>
<dbReference type="InterPro" id="IPR011676">
    <property type="entry name" value="DUF1618"/>
</dbReference>